<dbReference type="SMART" id="SM00534">
    <property type="entry name" value="MUTSac"/>
    <property type="match status" value="1"/>
</dbReference>
<dbReference type="RefSeq" id="WP_069702894.1">
    <property type="nucleotide sequence ID" value="NZ_MJAT01000036.1"/>
</dbReference>
<keyword evidence="3 9" id="KW-0547">Nucleotide-binding</keyword>
<dbReference type="InterPro" id="IPR007861">
    <property type="entry name" value="DNA_mismatch_repair_MutS_clamp"/>
</dbReference>
<keyword evidence="7 9" id="KW-0234">DNA repair</keyword>
<dbReference type="HAMAP" id="MF_00096">
    <property type="entry name" value="MutS"/>
    <property type="match status" value="1"/>
</dbReference>
<comment type="caution">
    <text evidence="12">The sequence shown here is derived from an EMBL/GenBank/DDBJ whole genome shotgun (WGS) entry which is preliminary data.</text>
</comment>
<dbReference type="PIRSF" id="PIRSF037677">
    <property type="entry name" value="DNA_mis_repair_Msh6"/>
    <property type="match status" value="1"/>
</dbReference>
<dbReference type="InterPro" id="IPR036187">
    <property type="entry name" value="DNA_mismatch_repair_MutS_sf"/>
</dbReference>
<keyword evidence="6 9" id="KW-0238">DNA-binding</keyword>
<dbReference type="Pfam" id="PF05192">
    <property type="entry name" value="MutS_III"/>
    <property type="match status" value="1"/>
</dbReference>
<dbReference type="NCBIfam" id="NF003810">
    <property type="entry name" value="PRK05399.1"/>
    <property type="match status" value="1"/>
</dbReference>
<dbReference type="FunFam" id="3.40.1170.10:FF:000001">
    <property type="entry name" value="DNA mismatch repair protein MutS"/>
    <property type="match status" value="1"/>
</dbReference>
<evidence type="ECO:0000256" key="3">
    <source>
        <dbReference type="ARBA" id="ARBA00022741"/>
    </source>
</evidence>
<keyword evidence="5 9" id="KW-0067">ATP-binding</keyword>
<evidence type="ECO:0000259" key="11">
    <source>
        <dbReference type="PROSITE" id="PS00486"/>
    </source>
</evidence>
<dbReference type="SUPFAM" id="SSF48334">
    <property type="entry name" value="DNA repair protein MutS, domain III"/>
    <property type="match status" value="1"/>
</dbReference>
<evidence type="ECO:0000256" key="2">
    <source>
        <dbReference type="ARBA" id="ARBA00021982"/>
    </source>
</evidence>
<evidence type="ECO:0000256" key="1">
    <source>
        <dbReference type="ARBA" id="ARBA00006271"/>
    </source>
</evidence>
<dbReference type="OrthoDB" id="9802448at2"/>
<dbReference type="PANTHER" id="PTHR11361">
    <property type="entry name" value="DNA MISMATCH REPAIR PROTEIN MUTS FAMILY MEMBER"/>
    <property type="match status" value="1"/>
</dbReference>
<dbReference type="InterPro" id="IPR016151">
    <property type="entry name" value="DNA_mismatch_repair_MutS_N"/>
</dbReference>
<dbReference type="GO" id="GO:0003684">
    <property type="term" value="F:damaged DNA binding"/>
    <property type="evidence" value="ECO:0007669"/>
    <property type="project" value="UniProtKB-UniRule"/>
</dbReference>
<dbReference type="InterPro" id="IPR007696">
    <property type="entry name" value="DNA_mismatch_repair_MutS_core"/>
</dbReference>
<dbReference type="SUPFAM" id="SSF55271">
    <property type="entry name" value="DNA repair protein MutS, domain I"/>
    <property type="match status" value="1"/>
</dbReference>
<dbReference type="FunFam" id="1.10.1420.10:FF:000007">
    <property type="entry name" value="DNA mismatch repair protein MutS"/>
    <property type="match status" value="1"/>
</dbReference>
<evidence type="ECO:0000313" key="12">
    <source>
        <dbReference type="EMBL" id="OEH84795.1"/>
    </source>
</evidence>
<evidence type="ECO:0000256" key="7">
    <source>
        <dbReference type="ARBA" id="ARBA00023204"/>
    </source>
</evidence>
<keyword evidence="13" id="KW-1185">Reference proteome</keyword>
<comment type="function">
    <text evidence="8 9">This protein is involved in the repair of mismatches in DNA. It is possible that it carries out the mismatch recognition step. This protein has a weak ATPase activity.</text>
</comment>
<dbReference type="InterPro" id="IPR045076">
    <property type="entry name" value="MutS"/>
</dbReference>
<dbReference type="Gene3D" id="3.30.420.110">
    <property type="entry name" value="MutS, connector domain"/>
    <property type="match status" value="1"/>
</dbReference>
<dbReference type="Pfam" id="PF00488">
    <property type="entry name" value="MutS_V"/>
    <property type="match status" value="1"/>
</dbReference>
<dbReference type="InterPro" id="IPR007860">
    <property type="entry name" value="DNA_mmatch_repair_MutS_con_dom"/>
</dbReference>
<dbReference type="NCBIfam" id="TIGR01070">
    <property type="entry name" value="mutS1"/>
    <property type="match status" value="1"/>
</dbReference>
<gene>
    <name evidence="9" type="primary">mutS</name>
    <name evidence="12" type="ORF">BHU72_08145</name>
</gene>
<dbReference type="InterPro" id="IPR000432">
    <property type="entry name" value="DNA_mismatch_repair_MutS_C"/>
</dbReference>
<dbReference type="Pfam" id="PF05188">
    <property type="entry name" value="MutS_II"/>
    <property type="match status" value="1"/>
</dbReference>
<dbReference type="Gene3D" id="3.40.50.300">
    <property type="entry name" value="P-loop containing nucleotide triphosphate hydrolases"/>
    <property type="match status" value="1"/>
</dbReference>
<dbReference type="CDD" id="cd03284">
    <property type="entry name" value="ABC_MutS1"/>
    <property type="match status" value="1"/>
</dbReference>
<dbReference type="Gene3D" id="3.40.1170.10">
    <property type="entry name" value="DNA repair protein MutS, domain I"/>
    <property type="match status" value="1"/>
</dbReference>
<dbReference type="InterPro" id="IPR027417">
    <property type="entry name" value="P-loop_NTPase"/>
</dbReference>
<dbReference type="STRING" id="1390249.BHU72_08145"/>
<feature type="binding site" evidence="9">
    <location>
        <begin position="615"/>
        <end position="622"/>
    </location>
    <ligand>
        <name>ATP</name>
        <dbReference type="ChEBI" id="CHEBI:30616"/>
    </ligand>
</feature>
<feature type="domain" description="DNA mismatch repair proteins mutS family" evidence="11">
    <location>
        <begin position="689"/>
        <end position="705"/>
    </location>
</feature>
<dbReference type="InterPro" id="IPR007695">
    <property type="entry name" value="DNA_mismatch_repair_MutS-lik_N"/>
</dbReference>
<dbReference type="Pfam" id="PF05190">
    <property type="entry name" value="MutS_IV"/>
    <property type="match status" value="1"/>
</dbReference>
<name>A0A1E5L3W4_9FIRM</name>
<accession>A0A1E5L3W4</accession>
<dbReference type="SUPFAM" id="SSF53150">
    <property type="entry name" value="DNA repair protein MutS, domain II"/>
    <property type="match status" value="1"/>
</dbReference>
<evidence type="ECO:0000256" key="5">
    <source>
        <dbReference type="ARBA" id="ARBA00022840"/>
    </source>
</evidence>
<dbReference type="SUPFAM" id="SSF52540">
    <property type="entry name" value="P-loop containing nucleoside triphosphate hydrolases"/>
    <property type="match status" value="1"/>
</dbReference>
<dbReference type="InterPro" id="IPR017261">
    <property type="entry name" value="DNA_mismatch_repair_MutS/MSH"/>
</dbReference>
<evidence type="ECO:0000256" key="8">
    <source>
        <dbReference type="ARBA" id="ARBA00024647"/>
    </source>
</evidence>
<dbReference type="GO" id="GO:0140664">
    <property type="term" value="F:ATP-dependent DNA damage sensor activity"/>
    <property type="evidence" value="ECO:0007669"/>
    <property type="project" value="InterPro"/>
</dbReference>
<dbReference type="GO" id="GO:0006298">
    <property type="term" value="P:mismatch repair"/>
    <property type="evidence" value="ECO:0007669"/>
    <property type="project" value="UniProtKB-UniRule"/>
</dbReference>
<proteinExistence type="inferred from homology"/>
<evidence type="ECO:0000256" key="6">
    <source>
        <dbReference type="ARBA" id="ARBA00023125"/>
    </source>
</evidence>
<dbReference type="Pfam" id="PF01624">
    <property type="entry name" value="MutS_I"/>
    <property type="match status" value="1"/>
</dbReference>
<dbReference type="FunFam" id="3.40.50.300:FF:000870">
    <property type="entry name" value="MutS protein homolog 4"/>
    <property type="match status" value="1"/>
</dbReference>
<dbReference type="SMART" id="SM00533">
    <property type="entry name" value="MUTSd"/>
    <property type="match status" value="1"/>
</dbReference>
<dbReference type="GO" id="GO:0030983">
    <property type="term" value="F:mismatched DNA binding"/>
    <property type="evidence" value="ECO:0007669"/>
    <property type="project" value="InterPro"/>
</dbReference>
<dbReference type="InterPro" id="IPR005748">
    <property type="entry name" value="DNA_mismatch_repair_MutS"/>
</dbReference>
<evidence type="ECO:0000256" key="4">
    <source>
        <dbReference type="ARBA" id="ARBA00022763"/>
    </source>
</evidence>
<dbReference type="GO" id="GO:0005829">
    <property type="term" value="C:cytosol"/>
    <property type="evidence" value="ECO:0007669"/>
    <property type="project" value="TreeGrafter"/>
</dbReference>
<dbReference type="PROSITE" id="PS00486">
    <property type="entry name" value="DNA_MISMATCH_REPAIR_2"/>
    <property type="match status" value="1"/>
</dbReference>
<sequence length="863" mass="98980">MVKYTPMIEQYLHIKNQYQDCILFFRLGDFYEMFFEDAKITSQILNIALTGRDAGQADRIPMCGIPYHALDNYLSKLVEKGLKVAICEQLENPTEAKGVVKRDVVRIITPGTVMEEKMLQDKNNHFISCMIQHQDSYGLAAADITTGDLFVCSLDNSTLKRVMDEMMSFAPKEVIIIEENKEWEKLLEDTSIYTTQLYKNTNKCFQPLQTFIQHFQERINIHLFHEVEKLAVGWLLEYIYLTQKRDCQHFNQIQRYIPNDKMLLDGNAKRNLELIETIRTKEKKGSLLWILDKTHTSIGGRMLRSWVENPLQSLSHIESRLDAVEELSNNYCLLSEIKDQLKNVYDIERIMGKLAYGNANARDLAALSKSLLIVPMVKNTIYHCEAKLLKDMNEKLIDISALTDILEKALTEEPPISVKDGGMIREGYYELLDQYKNTSKIGKDWILNLEKEERDKTNIKSLKVGYNKVFGYYIEVTKSNITSVPDYYERKQTLANAERYITPELKEQEDLILKAEERLIDLEYQIFTELRLLAIEYLPQIQTIAKAIATIDVLQSLAFVRLENQYIKPSFNTDGLLEITQGRHPVVEKVLKNEQYVANDVLLNSADHQIQLITGPNMAGKSTYMRQVALIVIMAQIGSFVPAESANLSIVDRIFTRIGASDDLASGQSTFMVEMVEAKDAINEATNRSLILLDEIGRGTSTYDGMALAHSLIEYIHNHIHAKTLFSTHYHELTSLENSLVKLKNYHASCMEKDNKVIFLRRIIRGKADKSYGIHVAEIAGMPKGVIDRAKYLLQDYESNDVKHEAEIKPTEERTSSMQLSFLDSHTNLYLDIIETLQKADIHRMTPLDALNLLHGLQTKIKN</sequence>
<protein>
    <recommendedName>
        <fullName evidence="2 9">DNA mismatch repair protein MutS</fullName>
    </recommendedName>
</protein>
<keyword evidence="4 9" id="KW-0227">DNA damage</keyword>
<dbReference type="AlphaFoldDB" id="A0A1E5L3W4"/>
<comment type="similarity">
    <text evidence="1 9 10">Belongs to the DNA mismatch repair MutS family.</text>
</comment>
<dbReference type="PANTHER" id="PTHR11361:SF34">
    <property type="entry name" value="DNA MISMATCH REPAIR PROTEIN MSH1, MITOCHONDRIAL"/>
    <property type="match status" value="1"/>
</dbReference>
<dbReference type="EMBL" id="MJAT01000036">
    <property type="protein sequence ID" value="OEH84795.1"/>
    <property type="molecule type" value="Genomic_DNA"/>
</dbReference>
<evidence type="ECO:0000256" key="9">
    <source>
        <dbReference type="HAMAP-Rule" id="MF_00096"/>
    </source>
</evidence>
<dbReference type="GO" id="GO:0005524">
    <property type="term" value="F:ATP binding"/>
    <property type="evidence" value="ECO:0007669"/>
    <property type="project" value="UniProtKB-UniRule"/>
</dbReference>
<dbReference type="Proteomes" id="UP000095255">
    <property type="component" value="Unassembled WGS sequence"/>
</dbReference>
<evidence type="ECO:0000256" key="10">
    <source>
        <dbReference type="RuleBase" id="RU003756"/>
    </source>
</evidence>
<dbReference type="InterPro" id="IPR036678">
    <property type="entry name" value="MutS_con_dom_sf"/>
</dbReference>
<evidence type="ECO:0000313" key="13">
    <source>
        <dbReference type="Proteomes" id="UP000095255"/>
    </source>
</evidence>
<dbReference type="Gene3D" id="1.10.1420.10">
    <property type="match status" value="2"/>
</dbReference>
<reference evidence="12 13" key="1">
    <citation type="submission" date="2016-09" db="EMBL/GenBank/DDBJ databases">
        <title>Desulfuribacillus arsenicus sp. nov., an obligately anaerobic, dissimilatory arsenic- and antimonate-reducing bacterium isolated from anoxic sediments.</title>
        <authorList>
            <person name="Abin C.A."/>
            <person name="Hollibaugh J.T."/>
        </authorList>
    </citation>
    <scope>NUCLEOTIDE SEQUENCE [LARGE SCALE GENOMIC DNA]</scope>
    <source>
        <strain evidence="12 13">MLFW-2</strain>
    </source>
</reference>
<organism evidence="12 13">
    <name type="scientific">Desulfuribacillus stibiiarsenatis</name>
    <dbReference type="NCBI Taxonomy" id="1390249"/>
    <lineage>
        <taxon>Bacteria</taxon>
        <taxon>Bacillati</taxon>
        <taxon>Bacillota</taxon>
        <taxon>Desulfuribacillia</taxon>
        <taxon>Desulfuribacillales</taxon>
        <taxon>Desulfuribacillaceae</taxon>
        <taxon>Desulfuribacillus</taxon>
    </lineage>
</organism>